<sequence>MTYDIHGNVSALLMRAASEGLERVGAPDQTCVVFTDAFSEDVARFTGNASYNVGRGAGVVGARTIPASDGKSVVFVNTSEVRHRDPGEVERLLAHEGGHALLNHRGEDLGGRRGLAGPNWQWEMLCLGALALDEARIETHLRALGYPPTDSICQEHFEDSLYVLNCDVSLALVETGDYVAELARRIVVAQDHLSKLLAYLVPYAGAGGAASPSKLSAAGKRHWDDYVSDLWDARRSLYARCPDASEVVASADLDSLYLSGLQLEIDQLSRLGFERSGNDATEMFVRTATDRRCQHRMNAAIRETEARA</sequence>
<evidence type="ECO:0000313" key="1">
    <source>
        <dbReference type="EMBL" id="MBT0995487.1"/>
    </source>
</evidence>
<protein>
    <recommendedName>
        <fullName evidence="3">IrrE N-terminal-like domain-containing protein</fullName>
    </recommendedName>
</protein>
<comment type="caution">
    <text evidence="1">The sequence shown here is derived from an EMBL/GenBank/DDBJ whole genome shotgun (WGS) entry which is preliminary data.</text>
</comment>
<gene>
    <name evidence="1" type="ORF">KIN34_14465</name>
</gene>
<evidence type="ECO:0000313" key="2">
    <source>
        <dbReference type="Proteomes" id="UP000722125"/>
    </source>
</evidence>
<reference evidence="1 2" key="1">
    <citation type="submission" date="2021-05" db="EMBL/GenBank/DDBJ databases">
        <title>Description of Cellulomonas sp. DKR-3 sp. nov.</title>
        <authorList>
            <person name="Dahal R.H."/>
            <person name="Chaudhary D.K."/>
        </authorList>
    </citation>
    <scope>NUCLEOTIDE SEQUENCE [LARGE SCALE GENOMIC DNA]</scope>
    <source>
        <strain evidence="1 2">DKR-3</strain>
    </source>
</reference>
<dbReference type="RefSeq" id="WP_214352481.1">
    <property type="nucleotide sequence ID" value="NZ_JAHBOH010000002.1"/>
</dbReference>
<keyword evidence="2" id="KW-1185">Reference proteome</keyword>
<dbReference type="Proteomes" id="UP000722125">
    <property type="component" value="Unassembled WGS sequence"/>
</dbReference>
<proteinExistence type="predicted"/>
<name>A0ABS5U296_9CELL</name>
<organism evidence="1 2">
    <name type="scientific">Cellulomonas fulva</name>
    <dbReference type="NCBI Taxonomy" id="2835530"/>
    <lineage>
        <taxon>Bacteria</taxon>
        <taxon>Bacillati</taxon>
        <taxon>Actinomycetota</taxon>
        <taxon>Actinomycetes</taxon>
        <taxon>Micrococcales</taxon>
        <taxon>Cellulomonadaceae</taxon>
        <taxon>Cellulomonas</taxon>
    </lineage>
</organism>
<accession>A0ABS5U296</accession>
<evidence type="ECO:0008006" key="3">
    <source>
        <dbReference type="Google" id="ProtNLM"/>
    </source>
</evidence>
<dbReference type="EMBL" id="JAHBOH010000002">
    <property type="protein sequence ID" value="MBT0995487.1"/>
    <property type="molecule type" value="Genomic_DNA"/>
</dbReference>